<organism evidence="2 3">
    <name type="scientific">Clostridium vincentii</name>
    <dbReference type="NCBI Taxonomy" id="52704"/>
    <lineage>
        <taxon>Bacteria</taxon>
        <taxon>Bacillati</taxon>
        <taxon>Bacillota</taxon>
        <taxon>Clostridia</taxon>
        <taxon>Eubacteriales</taxon>
        <taxon>Clostridiaceae</taxon>
        <taxon>Clostridium</taxon>
    </lineage>
</organism>
<dbReference type="InterPro" id="IPR011033">
    <property type="entry name" value="PRC_barrel-like_sf"/>
</dbReference>
<dbReference type="SUPFAM" id="SSF50346">
    <property type="entry name" value="PRC-barrel domain"/>
    <property type="match status" value="2"/>
</dbReference>
<protein>
    <submittedName>
        <fullName evidence="2">PRC-barrel domain protein</fullName>
    </submittedName>
</protein>
<dbReference type="Pfam" id="PF05239">
    <property type="entry name" value="PRC"/>
    <property type="match status" value="2"/>
</dbReference>
<dbReference type="Proteomes" id="UP000239471">
    <property type="component" value="Unassembled WGS sequence"/>
</dbReference>
<reference evidence="2 3" key="1">
    <citation type="submission" date="2018-03" db="EMBL/GenBank/DDBJ databases">
        <title>Genome sequence of Clostridium vincentii DSM 10228.</title>
        <authorList>
            <person name="Poehlein A."/>
            <person name="Daniel R."/>
        </authorList>
    </citation>
    <scope>NUCLEOTIDE SEQUENCE [LARGE SCALE GENOMIC DNA]</scope>
    <source>
        <strain evidence="2 3">DSM 10228</strain>
    </source>
</reference>
<evidence type="ECO:0000313" key="3">
    <source>
        <dbReference type="Proteomes" id="UP000239471"/>
    </source>
</evidence>
<name>A0A2T0BCU9_9CLOT</name>
<gene>
    <name evidence="2" type="ORF">CLVI_23620</name>
</gene>
<dbReference type="InterPro" id="IPR027275">
    <property type="entry name" value="PRC-brl_dom"/>
</dbReference>
<feature type="domain" description="PRC-barrel" evidence="1">
    <location>
        <begin position="1"/>
        <end position="68"/>
    </location>
</feature>
<dbReference type="Gene3D" id="2.30.30.240">
    <property type="entry name" value="PRC-barrel domain"/>
    <property type="match status" value="2"/>
</dbReference>
<evidence type="ECO:0000313" key="2">
    <source>
        <dbReference type="EMBL" id="PRR81637.1"/>
    </source>
</evidence>
<sequence>MFRIKDLYMKNIYDIKGKKIGLSKEIYIDFYKGEVIGIGIGSYSIRNRNNYVSTSDIINVDNNILIKKAFKKDFKVDKGLKFSDINDMDVIDRSGNPKGLVEDILIDEESFHIKGLIISSGIIDKILSGREVILMNNAILGEDKILYSGASGVVLKNIPHHRVKYEYYKKA</sequence>
<accession>A0A2T0BCU9</accession>
<keyword evidence="3" id="KW-1185">Reference proteome</keyword>
<dbReference type="OrthoDB" id="1716342at2"/>
<dbReference type="AlphaFoldDB" id="A0A2T0BCU9"/>
<feature type="domain" description="PRC-barrel" evidence="1">
    <location>
        <begin position="81"/>
        <end position="146"/>
    </location>
</feature>
<comment type="caution">
    <text evidence="2">The sequence shown here is derived from an EMBL/GenBank/DDBJ whole genome shotgun (WGS) entry which is preliminary data.</text>
</comment>
<dbReference type="EMBL" id="PVXQ01000026">
    <property type="protein sequence ID" value="PRR81637.1"/>
    <property type="molecule type" value="Genomic_DNA"/>
</dbReference>
<proteinExistence type="predicted"/>
<dbReference type="RefSeq" id="WP_106060303.1">
    <property type="nucleotide sequence ID" value="NZ_PVXQ01000026.1"/>
</dbReference>
<evidence type="ECO:0000259" key="1">
    <source>
        <dbReference type="Pfam" id="PF05239"/>
    </source>
</evidence>